<comment type="similarity">
    <text evidence="2">Belongs to the major facilitator superfamily.</text>
</comment>
<dbReference type="GO" id="GO:0015343">
    <property type="term" value="F:siderophore-iron transmembrane transporter activity"/>
    <property type="evidence" value="ECO:0007669"/>
    <property type="project" value="TreeGrafter"/>
</dbReference>
<dbReference type="InterPro" id="IPR020846">
    <property type="entry name" value="MFS_dom"/>
</dbReference>
<dbReference type="SUPFAM" id="SSF103473">
    <property type="entry name" value="MFS general substrate transporter"/>
    <property type="match status" value="1"/>
</dbReference>
<keyword evidence="12" id="KW-1185">Reference proteome</keyword>
<reference evidence="12" key="1">
    <citation type="journal article" date="2014" name="Nat. Commun.">
        <title>Genomic adaptations of the halophilic Dead Sea filamentous fungus Eurotium rubrum.</title>
        <authorList>
            <person name="Kis-Papo T."/>
            <person name="Weig A.R."/>
            <person name="Riley R."/>
            <person name="Persoh D."/>
            <person name="Salamov A."/>
            <person name="Sun H."/>
            <person name="Lipzen A."/>
            <person name="Wasser S.P."/>
            <person name="Rambold G."/>
            <person name="Grigoriev I.V."/>
            <person name="Nevo E."/>
        </authorList>
    </citation>
    <scope>NUCLEOTIDE SEQUENCE [LARGE SCALE GENOMIC DNA]</scope>
    <source>
        <strain evidence="12">CBS 135680</strain>
    </source>
</reference>
<dbReference type="PANTHER" id="PTHR23501">
    <property type="entry name" value="MAJOR FACILITATOR SUPERFAMILY"/>
    <property type="match status" value="1"/>
</dbReference>
<evidence type="ECO:0000256" key="5">
    <source>
        <dbReference type="ARBA" id="ARBA00022989"/>
    </source>
</evidence>
<feature type="transmembrane region" description="Helical" evidence="9">
    <location>
        <begin position="536"/>
        <end position="557"/>
    </location>
</feature>
<feature type="compositionally biased region" description="Basic and acidic residues" evidence="8">
    <location>
        <begin position="1"/>
        <end position="10"/>
    </location>
</feature>
<feature type="transmembrane region" description="Helical" evidence="9">
    <location>
        <begin position="176"/>
        <end position="193"/>
    </location>
</feature>
<evidence type="ECO:0000256" key="9">
    <source>
        <dbReference type="SAM" id="Phobius"/>
    </source>
</evidence>
<dbReference type="GO" id="GO:0005774">
    <property type="term" value="C:vacuolar membrane"/>
    <property type="evidence" value="ECO:0007669"/>
    <property type="project" value="TreeGrafter"/>
</dbReference>
<feature type="transmembrane region" description="Helical" evidence="9">
    <location>
        <begin position="205"/>
        <end position="230"/>
    </location>
</feature>
<evidence type="ECO:0000256" key="2">
    <source>
        <dbReference type="ARBA" id="ARBA00008335"/>
    </source>
</evidence>
<evidence type="ECO:0000256" key="1">
    <source>
        <dbReference type="ARBA" id="ARBA00004127"/>
    </source>
</evidence>
<feature type="transmembrane region" description="Helical" evidence="9">
    <location>
        <begin position="399"/>
        <end position="418"/>
    </location>
</feature>
<feature type="transmembrane region" description="Helical" evidence="9">
    <location>
        <begin position="373"/>
        <end position="392"/>
    </location>
</feature>
<evidence type="ECO:0000256" key="3">
    <source>
        <dbReference type="ARBA" id="ARBA00022448"/>
    </source>
</evidence>
<proteinExistence type="inferred from homology"/>
<dbReference type="OrthoDB" id="4088837at2759"/>
<feature type="transmembrane region" description="Helical" evidence="9">
    <location>
        <begin position="460"/>
        <end position="487"/>
    </location>
</feature>
<dbReference type="EMBL" id="KK088413">
    <property type="protein sequence ID" value="EYE98732.1"/>
    <property type="molecule type" value="Genomic_DNA"/>
</dbReference>
<evidence type="ECO:0000313" key="12">
    <source>
        <dbReference type="Proteomes" id="UP000019804"/>
    </source>
</evidence>
<evidence type="ECO:0000313" key="11">
    <source>
        <dbReference type="EMBL" id="EYE98732.1"/>
    </source>
</evidence>
<evidence type="ECO:0000259" key="10">
    <source>
        <dbReference type="PROSITE" id="PS50850"/>
    </source>
</evidence>
<dbReference type="FunFam" id="1.20.1250.20:FF:000197">
    <property type="entry name" value="Siderophore iron transporter 1"/>
    <property type="match status" value="1"/>
</dbReference>
<evidence type="ECO:0000256" key="6">
    <source>
        <dbReference type="ARBA" id="ARBA00023065"/>
    </source>
</evidence>
<evidence type="ECO:0000256" key="7">
    <source>
        <dbReference type="ARBA" id="ARBA00023136"/>
    </source>
</evidence>
<dbReference type="InterPro" id="IPR036259">
    <property type="entry name" value="MFS_trans_sf"/>
</dbReference>
<keyword evidence="3" id="KW-0813">Transport</keyword>
<feature type="transmembrane region" description="Helical" evidence="9">
    <location>
        <begin position="48"/>
        <end position="67"/>
    </location>
</feature>
<dbReference type="InterPro" id="IPR011701">
    <property type="entry name" value="MFS"/>
</dbReference>
<sequence>MATDDEKVPEHASQPCTSQDSSEESVYLLSKESPGVKRIEIISSHIHLTDRIFLFSSIFLIAYVYGLDNQARQTYQPLATAEYQQHSLISTINVLRAVIAAAAQPTAAKIADVFGRVEVIILSIVFYTVGTIVEACADNVETFAAGGVIFQVGYTAIILLLQVLIADITSLQSRLLFSYIPAAPFIINTWISGNVTSSVLQVTTWRWGIGMFAIIYPVCTIALLIPLYIVQRRAKKKGAFAAYQSPLRLLGARQLVKESFWYLDVVGNLLLIAFLALILTPFTIAHGVQSQWKTAKVIAPLAVGVCCIPAWIIWERKCKHPMVPFKLLKDRAVWGALGIAVMLNTAWSLQGNYLYTVLVVSFDESITSATRIISLYSFASVITGCLLGFVILKVQRLKIFIVIGTLLFSVAFGILIYFRGGSGGSSHSGVIGGQVLLGIAGGLFPYSAQASIQAATKHEHLAVVTGLFLACYNVGSALGDTIAGAIWTQVLPGELSNKLDDSALVQQAYGDPFTFASSHAMGTPVRQAVVDSYKHVQRLLCITGICLTVPLIAFALCMKNPKLTNEQSFANAEESEESS</sequence>
<dbReference type="Gene3D" id="1.20.1250.20">
    <property type="entry name" value="MFS general substrate transporter like domains"/>
    <property type="match status" value="2"/>
</dbReference>
<organism evidence="11 12">
    <name type="scientific">Aspergillus ruber (strain CBS 135680)</name>
    <dbReference type="NCBI Taxonomy" id="1388766"/>
    <lineage>
        <taxon>Eukaryota</taxon>
        <taxon>Fungi</taxon>
        <taxon>Dikarya</taxon>
        <taxon>Ascomycota</taxon>
        <taxon>Pezizomycotina</taxon>
        <taxon>Eurotiomycetes</taxon>
        <taxon>Eurotiomycetidae</taxon>
        <taxon>Eurotiales</taxon>
        <taxon>Aspergillaceae</taxon>
        <taxon>Aspergillus</taxon>
        <taxon>Aspergillus subgen. Aspergillus</taxon>
    </lineage>
</organism>
<feature type="transmembrane region" description="Helical" evidence="9">
    <location>
        <begin position="143"/>
        <end position="164"/>
    </location>
</feature>
<keyword evidence="6" id="KW-0406">Ion transport</keyword>
<keyword evidence="4 9" id="KW-0812">Transmembrane</keyword>
<dbReference type="STRING" id="1388766.A0A017SP43"/>
<name>A0A017SP43_ASPRC</name>
<gene>
    <name evidence="11" type="ORF">EURHEDRAFT_374787</name>
</gene>
<feature type="transmembrane region" description="Helical" evidence="9">
    <location>
        <begin position="334"/>
        <end position="353"/>
    </location>
</feature>
<dbReference type="RefSeq" id="XP_040642420.1">
    <property type="nucleotide sequence ID" value="XM_040778685.1"/>
</dbReference>
<dbReference type="Proteomes" id="UP000019804">
    <property type="component" value="Unassembled WGS sequence"/>
</dbReference>
<dbReference type="AlphaFoldDB" id="A0A017SP43"/>
<protein>
    <submittedName>
        <fullName evidence="11">MFS general substrate transporter</fullName>
    </submittedName>
</protein>
<dbReference type="PANTHER" id="PTHR23501:SF92">
    <property type="entry name" value="GLUTATHIONE EXCHANGER 1-RELATED"/>
    <property type="match status" value="1"/>
</dbReference>
<feature type="transmembrane region" description="Helical" evidence="9">
    <location>
        <begin position="260"/>
        <end position="285"/>
    </location>
</feature>
<feature type="transmembrane region" description="Helical" evidence="9">
    <location>
        <begin position="430"/>
        <end position="448"/>
    </location>
</feature>
<feature type="transmembrane region" description="Helical" evidence="9">
    <location>
        <begin position="297"/>
        <end position="314"/>
    </location>
</feature>
<dbReference type="Pfam" id="PF07690">
    <property type="entry name" value="MFS_1"/>
    <property type="match status" value="2"/>
</dbReference>
<keyword evidence="5 9" id="KW-1133">Transmembrane helix</keyword>
<evidence type="ECO:0000256" key="8">
    <source>
        <dbReference type="SAM" id="MobiDB-lite"/>
    </source>
</evidence>
<keyword evidence="7 9" id="KW-0472">Membrane</keyword>
<feature type="transmembrane region" description="Helical" evidence="9">
    <location>
        <begin position="119"/>
        <end position="137"/>
    </location>
</feature>
<dbReference type="PROSITE" id="PS50850">
    <property type="entry name" value="MFS"/>
    <property type="match status" value="1"/>
</dbReference>
<accession>A0A017SP43</accession>
<dbReference type="HOGENOM" id="CLU_012970_2_1_1"/>
<dbReference type="GO" id="GO:0005768">
    <property type="term" value="C:endosome"/>
    <property type="evidence" value="ECO:0007669"/>
    <property type="project" value="TreeGrafter"/>
</dbReference>
<dbReference type="GeneID" id="63693809"/>
<dbReference type="GO" id="GO:0005886">
    <property type="term" value="C:plasma membrane"/>
    <property type="evidence" value="ECO:0007669"/>
    <property type="project" value="TreeGrafter"/>
</dbReference>
<feature type="domain" description="Major facilitator superfamily (MFS) profile" evidence="10">
    <location>
        <begin position="54"/>
        <end position="562"/>
    </location>
</feature>
<evidence type="ECO:0000256" key="4">
    <source>
        <dbReference type="ARBA" id="ARBA00022692"/>
    </source>
</evidence>
<comment type="subcellular location">
    <subcellularLocation>
        <location evidence="1">Endomembrane system</location>
        <topology evidence="1">Multi-pass membrane protein</topology>
    </subcellularLocation>
</comment>
<feature type="region of interest" description="Disordered" evidence="8">
    <location>
        <begin position="1"/>
        <end position="22"/>
    </location>
</feature>